<name>A0A553I0J1_9PEZI</name>
<feature type="coiled-coil region" evidence="1">
    <location>
        <begin position="269"/>
        <end position="359"/>
    </location>
</feature>
<sequence length="413" mass="46223">MATQTTTTTTTTVAVTGTNEKANVFILQETQVTVQTPPVFILNSDDFINLQKYVFAGMALPSTATLFESEFPEKNMETFMKSDMDLYKKMREVLPRINNRCTTFQIETLEPMITLGGRIANFAKDAGKLTDKLLGYLQALGSEEVKMGTPKYKSNHTLAQRALDKLITHAVEVDGKCQETLNQLDKVDTKNDKKDLDDIAKRLKAVIPSKEHRKSKIGELIQEARNLVNAAKKTLDEETEKARQKGKLKWYHFIPVVGAIILIVDTIKHQGLLKTLRQLNDNYEAEKKKGAATEAMLLATSSQVDHLADELEGVESTIQNAMTAVEKMQKTFSNLKTSFEEIKRNLNAVNTDMNSEEIEQRICAQEDLADAIQTWNEVYTLAKVFQQTGLVLDAKTAPKEITDAFLGELVDPA</sequence>
<dbReference type="SUPFAM" id="SSF58100">
    <property type="entry name" value="Bacterial hemolysins"/>
    <property type="match status" value="1"/>
</dbReference>
<keyword evidence="2" id="KW-0472">Membrane</keyword>
<keyword evidence="1" id="KW-0175">Coiled coil</keyword>
<dbReference type="STRING" id="2512241.A0A553I0J1"/>
<accession>A0A553I0J1</accession>
<protein>
    <submittedName>
        <fullName evidence="3">Uncharacterized protein</fullName>
    </submittedName>
</protein>
<dbReference type="AlphaFoldDB" id="A0A553I0J1"/>
<keyword evidence="4" id="KW-1185">Reference proteome</keyword>
<organism evidence="3 4">
    <name type="scientific">Xylaria flabelliformis</name>
    <dbReference type="NCBI Taxonomy" id="2512241"/>
    <lineage>
        <taxon>Eukaryota</taxon>
        <taxon>Fungi</taxon>
        <taxon>Dikarya</taxon>
        <taxon>Ascomycota</taxon>
        <taxon>Pezizomycotina</taxon>
        <taxon>Sordariomycetes</taxon>
        <taxon>Xylariomycetidae</taxon>
        <taxon>Xylariales</taxon>
        <taxon>Xylariaceae</taxon>
        <taxon>Xylaria</taxon>
    </lineage>
</organism>
<comment type="caution">
    <text evidence="3">The sequence shown here is derived from an EMBL/GenBank/DDBJ whole genome shotgun (WGS) entry which is preliminary data.</text>
</comment>
<dbReference type="Proteomes" id="UP000319160">
    <property type="component" value="Unassembled WGS sequence"/>
</dbReference>
<dbReference type="EMBL" id="VFLP01000027">
    <property type="protein sequence ID" value="TRX93720.1"/>
    <property type="molecule type" value="Genomic_DNA"/>
</dbReference>
<gene>
    <name evidence="3" type="ORF">FHL15_005396</name>
</gene>
<evidence type="ECO:0000313" key="4">
    <source>
        <dbReference type="Proteomes" id="UP000319160"/>
    </source>
</evidence>
<keyword evidence="2" id="KW-1133">Transmembrane helix</keyword>
<evidence type="ECO:0000256" key="1">
    <source>
        <dbReference type="SAM" id="Coils"/>
    </source>
</evidence>
<dbReference type="CDD" id="cd22656">
    <property type="entry name" value="ClyA_Cry6Aa-like"/>
    <property type="match status" value="1"/>
</dbReference>
<feature type="transmembrane region" description="Helical" evidence="2">
    <location>
        <begin position="250"/>
        <end position="267"/>
    </location>
</feature>
<proteinExistence type="predicted"/>
<evidence type="ECO:0000313" key="3">
    <source>
        <dbReference type="EMBL" id="TRX93720.1"/>
    </source>
</evidence>
<dbReference type="OrthoDB" id="5066239at2759"/>
<reference evidence="4" key="1">
    <citation type="submission" date="2019-06" db="EMBL/GenBank/DDBJ databases">
        <title>Draft genome sequence of the griseofulvin-producing fungus Xylaria cubensis strain G536.</title>
        <authorList>
            <person name="Mead M.E."/>
            <person name="Raja H.A."/>
            <person name="Steenwyk J.L."/>
            <person name="Knowles S.L."/>
            <person name="Oberlies N.H."/>
            <person name="Rokas A."/>
        </authorList>
    </citation>
    <scope>NUCLEOTIDE SEQUENCE [LARGE SCALE GENOMIC DNA]</scope>
    <source>
        <strain evidence="4">G536</strain>
    </source>
</reference>
<evidence type="ECO:0000256" key="2">
    <source>
        <dbReference type="SAM" id="Phobius"/>
    </source>
</evidence>
<keyword evidence="2" id="KW-0812">Transmembrane</keyword>
<dbReference type="Gene3D" id="1.20.1170.10">
    <property type="match status" value="1"/>
</dbReference>